<dbReference type="SUPFAM" id="SSF52922">
    <property type="entry name" value="TK C-terminal domain-like"/>
    <property type="match status" value="1"/>
</dbReference>
<feature type="domain" description="Transketolase-like pyrimidine-binding" evidence="9">
    <location>
        <begin position="347"/>
        <end position="522"/>
    </location>
</feature>
<evidence type="ECO:0000256" key="8">
    <source>
        <dbReference type="RuleBase" id="RU361139"/>
    </source>
</evidence>
<dbReference type="Pfam" id="PF00676">
    <property type="entry name" value="E1_dh"/>
    <property type="match status" value="1"/>
</dbReference>
<dbReference type="OrthoDB" id="9780894at2"/>
<keyword evidence="6 8" id="KW-0786">Thiamine pyrophosphate</keyword>
<dbReference type="RefSeq" id="WP_114486442.1">
    <property type="nucleotide sequence ID" value="NZ_CBCSHM010000011.1"/>
</dbReference>
<comment type="function">
    <text evidence="2">The branched-chain alpha-keto dehydrogenase complex catalyzes the overall conversion of alpha-keto acids to acyl-CoA and CO(2). It contains multiple copies of three enzymatic components: branched-chain alpha-keto acid decarboxylase (E1), lipoamide acyltransferase (E2) and lipoamide dehydrogenase (E3).</text>
</comment>
<dbReference type="FunFam" id="3.40.50.920:FF:000001">
    <property type="entry name" value="Pyruvate dehydrogenase E1 beta subunit"/>
    <property type="match status" value="1"/>
</dbReference>
<accession>A0A368UAV5</accession>
<dbReference type="SUPFAM" id="SSF52518">
    <property type="entry name" value="Thiamin diphosphate-binding fold (THDP-binding)"/>
    <property type="match status" value="2"/>
</dbReference>
<dbReference type="Pfam" id="PF02779">
    <property type="entry name" value="Transket_pyr"/>
    <property type="match status" value="1"/>
</dbReference>
<dbReference type="InterPro" id="IPR009014">
    <property type="entry name" value="Transketo_C/PFOR_II"/>
</dbReference>
<evidence type="ECO:0000256" key="1">
    <source>
        <dbReference type="ARBA" id="ARBA00001964"/>
    </source>
</evidence>
<evidence type="ECO:0000259" key="9">
    <source>
        <dbReference type="SMART" id="SM00861"/>
    </source>
</evidence>
<evidence type="ECO:0000313" key="11">
    <source>
        <dbReference type="Proteomes" id="UP000253204"/>
    </source>
</evidence>
<dbReference type="GO" id="GO:0004739">
    <property type="term" value="F:pyruvate dehydrogenase (acetyl-transferring) activity"/>
    <property type="evidence" value="ECO:0007669"/>
    <property type="project" value="UniProtKB-UniRule"/>
</dbReference>
<keyword evidence="5 8" id="KW-0560">Oxidoreductase</keyword>
<keyword evidence="7 8" id="KW-0670">Pyruvate</keyword>
<dbReference type="InterPro" id="IPR033248">
    <property type="entry name" value="Transketolase_C"/>
</dbReference>
<dbReference type="SMART" id="SM00861">
    <property type="entry name" value="Transket_pyr"/>
    <property type="match status" value="1"/>
</dbReference>
<dbReference type="NCBIfam" id="TIGR03182">
    <property type="entry name" value="PDH_E1_alph_y"/>
    <property type="match status" value="1"/>
</dbReference>
<evidence type="ECO:0000256" key="6">
    <source>
        <dbReference type="ARBA" id="ARBA00023052"/>
    </source>
</evidence>
<protein>
    <recommendedName>
        <fullName evidence="8">Pyruvate dehydrogenase E1 component subunit alpha</fullName>
        <ecNumber evidence="8">1.2.4.1</ecNumber>
    </recommendedName>
</protein>
<comment type="cofactor">
    <cofactor evidence="1 8">
        <name>thiamine diphosphate</name>
        <dbReference type="ChEBI" id="CHEBI:58937"/>
    </cofactor>
</comment>
<dbReference type="Gene3D" id="3.40.50.920">
    <property type="match status" value="1"/>
</dbReference>
<gene>
    <name evidence="8 10" type="primary">pdhA</name>
    <name evidence="10" type="ORF">DU506_08120</name>
</gene>
<sequence length="670" mass="73303">MNEATAAGKPRLTREHALALLRGMLRVRRFEERCVELYTQEKIRGFLHVCIGQEAVAAGVMFNIADDEAVVAAYREHGHALLKGMTMQQVMAEMYGKVSGCARGRGGSMHLFDADTRFYGGNAIVGGGIPLAVGLALAEKMQGGNRATVCFFGDGAASEGVFYESLNLAALWQLPLVFVCENNYYAMGTPIAVEHAQPEIYRKAEAIGVPAERLDGMSVVQVEAAARKALAAARAGKGPRLIECETYRFRAHSMFDPQRYRDQTEVEEWKKKDPVDRLAEWMAQANLIDEDQRKTMEAEIAEEVEQAVQFAEAAEWESEKTLFDHLVQPLPKPLAPPPAPEIEATETTLREAFHRGLEEALEHDDRVFLMGEDIGRYGGCYAVTHDLFGQFGAERIIDTPLAENGFTGAGLGAALGGMRPVIEIMTVNFSLLAIDQIVNSASALLHMSGGQFNVPVVIRMATGAGRQVAAQHSHSLENWYAHVPGLRVLAPATVEDARYMLWAALQDPNPVVIFEHVMLYNHKAELTPQAQGVDIEKAAIRRPGTDISLITYGGCLYKTLEAAEQLAAEGIEAEVIDLRVLRPLDTDTLIESVSRTRRAVMVDEGWKTGSLAGELMAILTEQAFWELDAPPARVCSAEIPVPYAKHMEQAALPRVADIVAAAKRTLGEAP</sequence>
<dbReference type="InterPro" id="IPR029061">
    <property type="entry name" value="THDP-binding"/>
</dbReference>
<dbReference type="Pfam" id="PF02780">
    <property type="entry name" value="Transketolase_C"/>
    <property type="match status" value="1"/>
</dbReference>
<dbReference type="CDD" id="cd02000">
    <property type="entry name" value="TPP_E1_PDC_ADC_BCADC"/>
    <property type="match status" value="1"/>
</dbReference>
<organism evidence="10 11">
    <name type="scientific">Vreelandella rituensis</name>
    <dbReference type="NCBI Taxonomy" id="2282306"/>
    <lineage>
        <taxon>Bacteria</taxon>
        <taxon>Pseudomonadati</taxon>
        <taxon>Pseudomonadota</taxon>
        <taxon>Gammaproteobacteria</taxon>
        <taxon>Oceanospirillales</taxon>
        <taxon>Halomonadaceae</taxon>
        <taxon>Vreelandella</taxon>
    </lineage>
</organism>
<evidence type="ECO:0000313" key="10">
    <source>
        <dbReference type="EMBL" id="RCV92363.1"/>
    </source>
</evidence>
<dbReference type="FunFam" id="3.40.50.970:FF:000001">
    <property type="entry name" value="Pyruvate dehydrogenase E1 beta subunit"/>
    <property type="match status" value="1"/>
</dbReference>
<dbReference type="Proteomes" id="UP000253204">
    <property type="component" value="Unassembled WGS sequence"/>
</dbReference>
<evidence type="ECO:0000256" key="7">
    <source>
        <dbReference type="ARBA" id="ARBA00023317"/>
    </source>
</evidence>
<reference evidence="10 11" key="1">
    <citation type="submission" date="2018-07" db="EMBL/GenBank/DDBJ databases">
        <title>Halomonas rutogse sp. nov., isolated from Lake TangqianCo on Tibetan Plateau.</title>
        <authorList>
            <person name="Lu H."/>
            <person name="Xing P."/>
            <person name="Wu Q."/>
        </authorList>
    </citation>
    <scope>NUCLEOTIDE SEQUENCE [LARGE SCALE GENOMIC DNA]</scope>
    <source>
        <strain evidence="10 11">TQ8S</strain>
    </source>
</reference>
<comment type="caution">
    <text evidence="10">The sequence shown here is derived from an EMBL/GenBank/DDBJ whole genome shotgun (WGS) entry which is preliminary data.</text>
</comment>
<dbReference type="EMBL" id="QPIJ01000014">
    <property type="protein sequence ID" value="RCV92363.1"/>
    <property type="molecule type" value="Genomic_DNA"/>
</dbReference>
<dbReference type="PANTHER" id="PTHR43257:SF2">
    <property type="entry name" value="PYRUVATE DEHYDROGENASE E1 COMPONENT SUBUNIT BETA"/>
    <property type="match status" value="1"/>
</dbReference>
<dbReference type="GO" id="GO:0006086">
    <property type="term" value="P:pyruvate decarboxylation to acetyl-CoA"/>
    <property type="evidence" value="ECO:0007669"/>
    <property type="project" value="InterPro"/>
</dbReference>
<dbReference type="Gene3D" id="3.40.50.970">
    <property type="match status" value="2"/>
</dbReference>
<proteinExistence type="predicted"/>
<dbReference type="InterPro" id="IPR005475">
    <property type="entry name" value="Transketolase-like_Pyr-bd"/>
</dbReference>
<comment type="function">
    <text evidence="3">E1 component of the 2-oxoglutarate dehydrogenase (OGDH) complex which catalyzes the decarboxylation of 2-oxoglutarate, the first step in the conversion of 2-oxoglutarate to succinyl-CoA and CO(2).</text>
</comment>
<comment type="subunit">
    <text evidence="4 8">Heterodimer of an alpha and a beta chain.</text>
</comment>
<evidence type="ECO:0000256" key="4">
    <source>
        <dbReference type="ARBA" id="ARBA00011870"/>
    </source>
</evidence>
<evidence type="ECO:0000256" key="5">
    <source>
        <dbReference type="ARBA" id="ARBA00023002"/>
    </source>
</evidence>
<dbReference type="AlphaFoldDB" id="A0A368UAV5"/>
<evidence type="ECO:0000256" key="2">
    <source>
        <dbReference type="ARBA" id="ARBA00002859"/>
    </source>
</evidence>
<dbReference type="InterPro" id="IPR017597">
    <property type="entry name" value="Pyrv_DH_E1_asu_subgrp-y"/>
</dbReference>
<comment type="function">
    <text evidence="8">The pyruvate dehydrogenase complex catalyzes the overall conversion of pyruvate to acetyl-CoA and CO(2).</text>
</comment>
<dbReference type="PANTHER" id="PTHR43257">
    <property type="entry name" value="PYRUVATE DEHYDROGENASE E1 COMPONENT BETA SUBUNIT"/>
    <property type="match status" value="1"/>
</dbReference>
<dbReference type="NCBIfam" id="NF006667">
    <property type="entry name" value="PRK09212.1"/>
    <property type="match status" value="1"/>
</dbReference>
<dbReference type="InterPro" id="IPR001017">
    <property type="entry name" value="DH_E1"/>
</dbReference>
<name>A0A368UAV5_9GAMM</name>
<keyword evidence="11" id="KW-1185">Reference proteome</keyword>
<comment type="catalytic activity">
    <reaction evidence="8">
        <text>N(6)-[(R)-lipoyl]-L-lysyl-[protein] + pyruvate + H(+) = N(6)-[(R)-S(8)-acetyldihydrolipoyl]-L-lysyl-[protein] + CO2</text>
        <dbReference type="Rhea" id="RHEA:19189"/>
        <dbReference type="Rhea" id="RHEA-COMP:10474"/>
        <dbReference type="Rhea" id="RHEA-COMP:10478"/>
        <dbReference type="ChEBI" id="CHEBI:15361"/>
        <dbReference type="ChEBI" id="CHEBI:15378"/>
        <dbReference type="ChEBI" id="CHEBI:16526"/>
        <dbReference type="ChEBI" id="CHEBI:83099"/>
        <dbReference type="ChEBI" id="CHEBI:83111"/>
        <dbReference type="EC" id="1.2.4.1"/>
    </reaction>
</comment>
<dbReference type="CDD" id="cd07036">
    <property type="entry name" value="TPP_PYR_E1-PDHc-beta_like"/>
    <property type="match status" value="1"/>
</dbReference>
<evidence type="ECO:0000256" key="3">
    <source>
        <dbReference type="ARBA" id="ARBA00003906"/>
    </source>
</evidence>
<dbReference type="EC" id="1.2.4.1" evidence="8"/>